<protein>
    <submittedName>
        <fullName evidence="6">6007_t:CDS:1</fullName>
    </submittedName>
</protein>
<dbReference type="EMBL" id="CAJVPK010000106">
    <property type="protein sequence ID" value="CAG8449900.1"/>
    <property type="molecule type" value="Genomic_DNA"/>
</dbReference>
<proteinExistence type="inferred from homology"/>
<dbReference type="GO" id="GO:0006606">
    <property type="term" value="P:protein import into nucleus"/>
    <property type="evidence" value="ECO:0007669"/>
    <property type="project" value="InterPro"/>
</dbReference>
<evidence type="ECO:0000256" key="2">
    <source>
        <dbReference type="ARBA" id="ARBA00022448"/>
    </source>
</evidence>
<name>A0A9N8VAR8_9GLOM</name>
<comment type="caution">
    <text evidence="6">The sequence shown here is derived from an EMBL/GenBank/DDBJ whole genome shotgun (WGS) entry which is preliminary data.</text>
</comment>
<dbReference type="SUPFAM" id="SSF48371">
    <property type="entry name" value="ARM repeat"/>
    <property type="match status" value="1"/>
</dbReference>
<evidence type="ECO:0000313" key="6">
    <source>
        <dbReference type="EMBL" id="CAG8449900.1"/>
    </source>
</evidence>
<dbReference type="PANTHER" id="PTHR23316">
    <property type="entry name" value="IMPORTIN ALPHA"/>
    <property type="match status" value="1"/>
</dbReference>
<evidence type="ECO:0000256" key="3">
    <source>
        <dbReference type="ARBA" id="ARBA00022927"/>
    </source>
</evidence>
<dbReference type="InterPro" id="IPR011989">
    <property type="entry name" value="ARM-like"/>
</dbReference>
<keyword evidence="7" id="KW-1185">Reference proteome</keyword>
<dbReference type="OrthoDB" id="2404751at2759"/>
<keyword evidence="2" id="KW-0813">Transport</keyword>
<dbReference type="InterPro" id="IPR002652">
    <property type="entry name" value="Importin-a_IBB"/>
</dbReference>
<dbReference type="InterPro" id="IPR016024">
    <property type="entry name" value="ARM-type_fold"/>
</dbReference>
<dbReference type="Pfam" id="PF00514">
    <property type="entry name" value="Arm"/>
    <property type="match status" value="2"/>
</dbReference>
<dbReference type="Gene3D" id="1.25.10.10">
    <property type="entry name" value="Leucine-rich Repeat Variant"/>
    <property type="match status" value="1"/>
</dbReference>
<evidence type="ECO:0000313" key="7">
    <source>
        <dbReference type="Proteomes" id="UP000789706"/>
    </source>
</evidence>
<accession>A0A9N8VAR8</accession>
<feature type="repeat" description="ARM" evidence="4">
    <location>
        <begin position="290"/>
        <end position="335"/>
    </location>
</feature>
<reference evidence="6" key="1">
    <citation type="submission" date="2021-06" db="EMBL/GenBank/DDBJ databases">
        <authorList>
            <person name="Kallberg Y."/>
            <person name="Tangrot J."/>
            <person name="Rosling A."/>
        </authorList>
    </citation>
    <scope>NUCLEOTIDE SEQUENCE</scope>
    <source>
        <strain evidence="6">AZ414A</strain>
    </source>
</reference>
<dbReference type="AlphaFoldDB" id="A0A9N8VAR8"/>
<evidence type="ECO:0000259" key="5">
    <source>
        <dbReference type="Pfam" id="PF01749"/>
    </source>
</evidence>
<dbReference type="Pfam" id="PF01749">
    <property type="entry name" value="IBB"/>
    <property type="match status" value="1"/>
</dbReference>
<keyword evidence="3" id="KW-0653">Protein transport</keyword>
<dbReference type="Proteomes" id="UP000789706">
    <property type="component" value="Unassembled WGS sequence"/>
</dbReference>
<dbReference type="InterPro" id="IPR000225">
    <property type="entry name" value="Armadillo"/>
</dbReference>
<sequence length="425" mass="48923">MNQNLEKRKILYKSKGFHKPEDLLRNRQNQQIEICRQNRENAISANRLHFKTLALTLNNETVEKEDNEISFESQFSFEEFEEFEEMSKNLFSDSMKNQWEALTKFRNFLYIENSSIFEMTKVFDLRIVLRFVELLGSGHEYIQWEATIKNNLYNHLILNSGALNPLLTILNNLQENDSLYCIVSCALTTFCSVQIKSEVDWYFITPALPTLAQFLNCKDEMIIEKACWTFGSIAEGGIQQIQIIIELGICSTLIKLMNHPSCYIKLAALRCVTNMVTGDDFQIQMIINCGVLQILKELLSSSKEKDSRIRREACLLLSNITAGTVEQVEIVYQIGLFPILIELMMVADYYIRREACCSVSNAIIQGRNNFELILNIVRLECISPLGEILLNDNDNDLIYMILTAIQIILHLNITSEDGTKLESDQ</sequence>
<feature type="domain" description="IBB" evidence="5">
    <location>
        <begin position="8"/>
        <end position="103"/>
    </location>
</feature>
<organism evidence="6 7">
    <name type="scientific">Diversispora eburnea</name>
    <dbReference type="NCBI Taxonomy" id="1213867"/>
    <lineage>
        <taxon>Eukaryota</taxon>
        <taxon>Fungi</taxon>
        <taxon>Fungi incertae sedis</taxon>
        <taxon>Mucoromycota</taxon>
        <taxon>Glomeromycotina</taxon>
        <taxon>Glomeromycetes</taxon>
        <taxon>Diversisporales</taxon>
        <taxon>Diversisporaceae</taxon>
        <taxon>Diversispora</taxon>
    </lineage>
</organism>
<evidence type="ECO:0000256" key="4">
    <source>
        <dbReference type="PROSITE-ProRule" id="PRU00259"/>
    </source>
</evidence>
<dbReference type="GO" id="GO:0061608">
    <property type="term" value="F:nuclear import signal receptor activity"/>
    <property type="evidence" value="ECO:0007669"/>
    <property type="project" value="InterPro"/>
</dbReference>
<evidence type="ECO:0000256" key="1">
    <source>
        <dbReference type="ARBA" id="ARBA00010394"/>
    </source>
</evidence>
<comment type="similarity">
    <text evidence="1">Belongs to the importin alpha family.</text>
</comment>
<dbReference type="SMART" id="SM00185">
    <property type="entry name" value="ARM"/>
    <property type="match status" value="6"/>
</dbReference>
<dbReference type="PROSITE" id="PS50176">
    <property type="entry name" value="ARM_REPEAT"/>
    <property type="match status" value="1"/>
</dbReference>
<gene>
    <name evidence="6" type="ORF">DEBURN_LOCUS2056</name>
</gene>